<organism evidence="2 3">
    <name type="scientific">Daphnia pulex</name>
    <name type="common">Water flea</name>
    <dbReference type="NCBI Taxonomy" id="6669"/>
    <lineage>
        <taxon>Eukaryota</taxon>
        <taxon>Metazoa</taxon>
        <taxon>Ecdysozoa</taxon>
        <taxon>Arthropoda</taxon>
        <taxon>Crustacea</taxon>
        <taxon>Branchiopoda</taxon>
        <taxon>Diplostraca</taxon>
        <taxon>Cladocera</taxon>
        <taxon>Anomopoda</taxon>
        <taxon>Daphniidae</taxon>
        <taxon>Daphnia</taxon>
    </lineage>
</organism>
<dbReference type="Proteomes" id="UP000000305">
    <property type="component" value="Unassembled WGS sequence"/>
</dbReference>
<keyword evidence="1" id="KW-0472">Membrane</keyword>
<feature type="transmembrane region" description="Helical" evidence="1">
    <location>
        <begin position="27"/>
        <end position="47"/>
    </location>
</feature>
<dbReference type="AlphaFoldDB" id="E9H561"/>
<keyword evidence="1" id="KW-0812">Transmembrane</keyword>
<accession>E9H561</accession>
<evidence type="ECO:0000256" key="1">
    <source>
        <dbReference type="SAM" id="Phobius"/>
    </source>
</evidence>
<evidence type="ECO:0000313" key="2">
    <source>
        <dbReference type="EMBL" id="EFX73134.1"/>
    </source>
</evidence>
<keyword evidence="1" id="KW-1133">Transmembrane helix</keyword>
<dbReference type="KEGG" id="dpx:DAPPUDRAFT_253593"/>
<gene>
    <name evidence="2" type="ORF">DAPPUDRAFT_253593</name>
</gene>
<name>E9H561_DAPPU</name>
<proteinExistence type="predicted"/>
<dbReference type="EMBL" id="GL732593">
    <property type="protein sequence ID" value="EFX73134.1"/>
    <property type="molecule type" value="Genomic_DNA"/>
</dbReference>
<protein>
    <submittedName>
        <fullName evidence="2">Uncharacterized protein</fullName>
    </submittedName>
</protein>
<dbReference type="HOGENOM" id="CLU_3070825_0_0_1"/>
<dbReference type="InParanoid" id="E9H561"/>
<reference evidence="2 3" key="1">
    <citation type="journal article" date="2011" name="Science">
        <title>The ecoresponsive genome of Daphnia pulex.</title>
        <authorList>
            <person name="Colbourne J.K."/>
            <person name="Pfrender M.E."/>
            <person name="Gilbert D."/>
            <person name="Thomas W.K."/>
            <person name="Tucker A."/>
            <person name="Oakley T.H."/>
            <person name="Tokishita S."/>
            <person name="Aerts A."/>
            <person name="Arnold G.J."/>
            <person name="Basu M.K."/>
            <person name="Bauer D.J."/>
            <person name="Caceres C.E."/>
            <person name="Carmel L."/>
            <person name="Casola C."/>
            <person name="Choi J.H."/>
            <person name="Detter J.C."/>
            <person name="Dong Q."/>
            <person name="Dusheyko S."/>
            <person name="Eads B.D."/>
            <person name="Frohlich T."/>
            <person name="Geiler-Samerotte K.A."/>
            <person name="Gerlach D."/>
            <person name="Hatcher P."/>
            <person name="Jogdeo S."/>
            <person name="Krijgsveld J."/>
            <person name="Kriventseva E.V."/>
            <person name="Kultz D."/>
            <person name="Laforsch C."/>
            <person name="Lindquist E."/>
            <person name="Lopez J."/>
            <person name="Manak J.R."/>
            <person name="Muller J."/>
            <person name="Pangilinan J."/>
            <person name="Patwardhan R.P."/>
            <person name="Pitluck S."/>
            <person name="Pritham E.J."/>
            <person name="Rechtsteiner A."/>
            <person name="Rho M."/>
            <person name="Rogozin I.B."/>
            <person name="Sakarya O."/>
            <person name="Salamov A."/>
            <person name="Schaack S."/>
            <person name="Shapiro H."/>
            <person name="Shiga Y."/>
            <person name="Skalitzky C."/>
            <person name="Smith Z."/>
            <person name="Souvorov A."/>
            <person name="Sung W."/>
            <person name="Tang Z."/>
            <person name="Tsuchiya D."/>
            <person name="Tu H."/>
            <person name="Vos H."/>
            <person name="Wang M."/>
            <person name="Wolf Y.I."/>
            <person name="Yamagata H."/>
            <person name="Yamada T."/>
            <person name="Ye Y."/>
            <person name="Shaw J.R."/>
            <person name="Andrews J."/>
            <person name="Crease T.J."/>
            <person name="Tang H."/>
            <person name="Lucas S.M."/>
            <person name="Robertson H.M."/>
            <person name="Bork P."/>
            <person name="Koonin E.V."/>
            <person name="Zdobnov E.M."/>
            <person name="Grigoriev I.V."/>
            <person name="Lynch M."/>
            <person name="Boore J.L."/>
        </authorList>
    </citation>
    <scope>NUCLEOTIDE SEQUENCE [LARGE SCALE GENOMIC DNA]</scope>
</reference>
<keyword evidence="3" id="KW-1185">Reference proteome</keyword>
<sequence length="53" mass="5911">MSSLMKRYIIECDCACLLCCRCTFSYLMVNSLVTGTIVVISFALLFASRGAEY</sequence>
<evidence type="ECO:0000313" key="3">
    <source>
        <dbReference type="Proteomes" id="UP000000305"/>
    </source>
</evidence>